<gene>
    <name evidence="2" type="ORF">NK718_18365</name>
</gene>
<name>A0ABT1LGD0_9HYPH</name>
<keyword evidence="1" id="KW-0472">Membrane</keyword>
<reference evidence="2 3" key="1">
    <citation type="submission" date="2022-07" db="EMBL/GenBank/DDBJ databases">
        <authorList>
            <person name="Li W.-J."/>
            <person name="Deng Q.-Q."/>
        </authorList>
    </citation>
    <scope>NUCLEOTIDE SEQUENCE [LARGE SCALE GENOMIC DNA]</scope>
    <source>
        <strain evidence="2 3">SYSU M60028</strain>
    </source>
</reference>
<proteinExistence type="predicted"/>
<dbReference type="Proteomes" id="UP001205890">
    <property type="component" value="Unassembled WGS sequence"/>
</dbReference>
<keyword evidence="1" id="KW-1133">Transmembrane helix</keyword>
<protein>
    <recommendedName>
        <fullName evidence="4">Transmembrane protein</fullName>
    </recommendedName>
</protein>
<evidence type="ECO:0000256" key="1">
    <source>
        <dbReference type="SAM" id="Phobius"/>
    </source>
</evidence>
<feature type="transmembrane region" description="Helical" evidence="1">
    <location>
        <begin position="86"/>
        <end position="107"/>
    </location>
</feature>
<evidence type="ECO:0000313" key="3">
    <source>
        <dbReference type="Proteomes" id="UP001205890"/>
    </source>
</evidence>
<comment type="caution">
    <text evidence="2">The sequence shown here is derived from an EMBL/GenBank/DDBJ whole genome shotgun (WGS) entry which is preliminary data.</text>
</comment>
<dbReference type="EMBL" id="JANCLU010000022">
    <property type="protein sequence ID" value="MCP8940494.1"/>
    <property type="molecule type" value="Genomic_DNA"/>
</dbReference>
<evidence type="ECO:0000313" key="2">
    <source>
        <dbReference type="EMBL" id="MCP8940494.1"/>
    </source>
</evidence>
<keyword evidence="3" id="KW-1185">Reference proteome</keyword>
<feature type="transmembrane region" description="Helical" evidence="1">
    <location>
        <begin position="54"/>
        <end position="79"/>
    </location>
</feature>
<dbReference type="RefSeq" id="WP_254745290.1">
    <property type="nucleotide sequence ID" value="NZ_JANCLU010000022.1"/>
</dbReference>
<evidence type="ECO:0008006" key="4">
    <source>
        <dbReference type="Google" id="ProtNLM"/>
    </source>
</evidence>
<keyword evidence="1" id="KW-0812">Transmembrane</keyword>
<sequence length="182" mass="21282">MQRLLRPLWFVLAALFLFEAWLWDIFAALADRVLAVLPWKPVREAIARGVARLPPWLTLFVFVIPALVVFPFKLLGLWLIGTGRPILGVATFFVAKTAGLGSAAFLFEVCRPNLMRLAWFVRVYDLAVRVRAWAHRQVEPFRVRLRAAMARLRARFAADPRWRRQLRRWRRTVQARRRAAPR</sequence>
<accession>A0ABT1LGD0</accession>
<organism evidence="2 3">
    <name type="scientific">Alsobacter ponti</name>
    <dbReference type="NCBI Taxonomy" id="2962936"/>
    <lineage>
        <taxon>Bacteria</taxon>
        <taxon>Pseudomonadati</taxon>
        <taxon>Pseudomonadota</taxon>
        <taxon>Alphaproteobacteria</taxon>
        <taxon>Hyphomicrobiales</taxon>
        <taxon>Alsobacteraceae</taxon>
        <taxon>Alsobacter</taxon>
    </lineage>
</organism>